<accession>A0ABD3VF78</accession>
<gene>
    <name evidence="1" type="ORF">ACJMK2_009442</name>
</gene>
<evidence type="ECO:0000313" key="1">
    <source>
        <dbReference type="EMBL" id="KAL3859213.1"/>
    </source>
</evidence>
<sequence>MFTVEVSIPTMVVWGWHRNISRRAKTLNMPVFLRILLVYKKTTLLPMQVQAVSEGRKSYAEKLIFTTQLLKQCATIYGTC</sequence>
<dbReference type="EMBL" id="JBJQND010000012">
    <property type="protein sequence ID" value="KAL3859213.1"/>
    <property type="molecule type" value="Genomic_DNA"/>
</dbReference>
<dbReference type="Proteomes" id="UP001634394">
    <property type="component" value="Unassembled WGS sequence"/>
</dbReference>
<protein>
    <submittedName>
        <fullName evidence="1">Uncharacterized protein</fullName>
    </submittedName>
</protein>
<evidence type="ECO:0000313" key="2">
    <source>
        <dbReference type="Proteomes" id="UP001634394"/>
    </source>
</evidence>
<organism evidence="1 2">
    <name type="scientific">Sinanodonta woodiana</name>
    <name type="common">Chinese pond mussel</name>
    <name type="synonym">Anodonta woodiana</name>
    <dbReference type="NCBI Taxonomy" id="1069815"/>
    <lineage>
        <taxon>Eukaryota</taxon>
        <taxon>Metazoa</taxon>
        <taxon>Spiralia</taxon>
        <taxon>Lophotrochozoa</taxon>
        <taxon>Mollusca</taxon>
        <taxon>Bivalvia</taxon>
        <taxon>Autobranchia</taxon>
        <taxon>Heteroconchia</taxon>
        <taxon>Palaeoheterodonta</taxon>
        <taxon>Unionida</taxon>
        <taxon>Unionoidea</taxon>
        <taxon>Unionidae</taxon>
        <taxon>Unioninae</taxon>
        <taxon>Sinanodonta</taxon>
    </lineage>
</organism>
<proteinExistence type="predicted"/>
<reference evidence="1 2" key="1">
    <citation type="submission" date="2024-11" db="EMBL/GenBank/DDBJ databases">
        <title>Chromosome-level genome assembly of the freshwater bivalve Anodonta woodiana.</title>
        <authorList>
            <person name="Chen X."/>
        </authorList>
    </citation>
    <scope>NUCLEOTIDE SEQUENCE [LARGE SCALE GENOMIC DNA]</scope>
    <source>
        <strain evidence="1">MN2024</strain>
        <tissue evidence="1">Gills</tissue>
    </source>
</reference>
<dbReference type="AlphaFoldDB" id="A0ABD3VF78"/>
<name>A0ABD3VF78_SINWO</name>
<keyword evidence="2" id="KW-1185">Reference proteome</keyword>
<comment type="caution">
    <text evidence="1">The sequence shown here is derived from an EMBL/GenBank/DDBJ whole genome shotgun (WGS) entry which is preliminary data.</text>
</comment>